<dbReference type="Proteomes" id="UP000299084">
    <property type="component" value="Unassembled WGS sequence"/>
</dbReference>
<dbReference type="EMBL" id="JWIN03000016">
    <property type="protein sequence ID" value="KAB1266240.1"/>
    <property type="molecule type" value="Genomic_DNA"/>
</dbReference>
<dbReference type="CDD" id="cd03590">
    <property type="entry name" value="CLECT_DC-SIGN_like"/>
    <property type="match status" value="1"/>
</dbReference>
<keyword evidence="4" id="KW-0812">Transmembrane</keyword>
<evidence type="ECO:0000256" key="2">
    <source>
        <dbReference type="ARBA" id="ARBA00023157"/>
    </source>
</evidence>
<dbReference type="SMART" id="SM00034">
    <property type="entry name" value="CLECT"/>
    <property type="match status" value="1"/>
</dbReference>
<evidence type="ECO:0000313" key="7">
    <source>
        <dbReference type="Proteomes" id="UP000299084"/>
    </source>
</evidence>
<dbReference type="PROSITE" id="PS50041">
    <property type="entry name" value="C_TYPE_LECTIN_2"/>
    <property type="match status" value="1"/>
</dbReference>
<dbReference type="SUPFAM" id="SSF56436">
    <property type="entry name" value="C-type lectin-like"/>
    <property type="match status" value="1"/>
</dbReference>
<keyword evidence="7" id="KW-1185">Reference proteome</keyword>
<name>A0A5N4D589_CAMDR</name>
<proteinExistence type="predicted"/>
<dbReference type="AlphaFoldDB" id="A0A5N4D589"/>
<dbReference type="Pfam" id="PF03954">
    <property type="entry name" value="Lectin_N"/>
    <property type="match status" value="1"/>
</dbReference>
<dbReference type="PROSITE" id="PS00615">
    <property type="entry name" value="C_TYPE_LECTIN_1"/>
    <property type="match status" value="1"/>
</dbReference>
<feature type="domain" description="C-type lectin" evidence="5">
    <location>
        <begin position="158"/>
        <end position="266"/>
    </location>
</feature>
<dbReference type="InterPro" id="IPR033989">
    <property type="entry name" value="CD209-like_CTLD"/>
</dbReference>
<dbReference type="PANTHER" id="PTHR22803">
    <property type="entry name" value="MANNOSE, PHOSPHOLIPASE, LECTIN RECEPTOR RELATED"/>
    <property type="match status" value="1"/>
</dbReference>
<feature type="transmembrane region" description="Helical" evidence="4">
    <location>
        <begin position="37"/>
        <end position="58"/>
    </location>
</feature>
<keyword evidence="1 6" id="KW-0430">Lectin</keyword>
<dbReference type="InterPro" id="IPR018378">
    <property type="entry name" value="C-type_lectin_CS"/>
</dbReference>
<gene>
    <name evidence="6" type="ORF">Cadr_000018698</name>
</gene>
<keyword evidence="4" id="KW-1133">Transmembrane helix</keyword>
<feature type="coiled-coil region" evidence="3">
    <location>
        <begin position="68"/>
        <end position="144"/>
    </location>
</feature>
<evidence type="ECO:0000256" key="4">
    <source>
        <dbReference type="SAM" id="Phobius"/>
    </source>
</evidence>
<dbReference type="InterPro" id="IPR050111">
    <property type="entry name" value="C-type_lectin/snaclec_domain"/>
</dbReference>
<dbReference type="InterPro" id="IPR001304">
    <property type="entry name" value="C-type_lectin-like"/>
</dbReference>
<evidence type="ECO:0000256" key="1">
    <source>
        <dbReference type="ARBA" id="ARBA00022734"/>
    </source>
</evidence>
<keyword evidence="4" id="KW-0472">Membrane</keyword>
<comment type="caution">
    <text evidence="6">The sequence shown here is derived from an EMBL/GenBank/DDBJ whole genome shotgun (WGS) entry which is preliminary data.</text>
</comment>
<evidence type="ECO:0000313" key="6">
    <source>
        <dbReference type="EMBL" id="KAB1266240.1"/>
    </source>
</evidence>
<protein>
    <submittedName>
        <fullName evidence="6">C-type lectin domain family 10 member A</fullName>
    </submittedName>
</protein>
<keyword evidence="2" id="KW-1015">Disulfide bond</keyword>
<dbReference type="InterPro" id="IPR016187">
    <property type="entry name" value="CTDL_fold"/>
</dbReference>
<sequence>MSVKYEDLQYLESEKKSHGSTDGLPPPRTFLHRVLSVPWPLLLSLSLSLLLLVGICVIGSQSEGHRVGGSLQEKITSLKAEVENHKQELQAARSLNDKIFSLDGKLENQQQELKAGYSEMLLQVQHLVKNLKSLTCKVAALESNGSRNTCCPTNWLEHEGSCYWFSSSGKPWPEAEKQCQLEDAHLVNFVQAHIASYTWMGLSDLDGVWKWADGTDYETNFKNWKPGQPDDWSGHGLGGGEDCAHFHPDGKWNDDACQRPYRWICEAGLSKAT</sequence>
<dbReference type="InterPro" id="IPR016186">
    <property type="entry name" value="C-type_lectin-like/link_sf"/>
</dbReference>
<evidence type="ECO:0000256" key="3">
    <source>
        <dbReference type="SAM" id="Coils"/>
    </source>
</evidence>
<keyword evidence="3" id="KW-0175">Coiled coil</keyword>
<organism evidence="6 7">
    <name type="scientific">Camelus dromedarius</name>
    <name type="common">Dromedary</name>
    <name type="synonym">Arabian camel</name>
    <dbReference type="NCBI Taxonomy" id="9838"/>
    <lineage>
        <taxon>Eukaryota</taxon>
        <taxon>Metazoa</taxon>
        <taxon>Chordata</taxon>
        <taxon>Craniata</taxon>
        <taxon>Vertebrata</taxon>
        <taxon>Euteleostomi</taxon>
        <taxon>Mammalia</taxon>
        <taxon>Eutheria</taxon>
        <taxon>Laurasiatheria</taxon>
        <taxon>Artiodactyla</taxon>
        <taxon>Tylopoda</taxon>
        <taxon>Camelidae</taxon>
        <taxon>Camelus</taxon>
    </lineage>
</organism>
<accession>A0A5N4D589</accession>
<dbReference type="Gene3D" id="3.10.100.10">
    <property type="entry name" value="Mannose-Binding Protein A, subunit A"/>
    <property type="match status" value="1"/>
</dbReference>
<dbReference type="Pfam" id="PF00059">
    <property type="entry name" value="Lectin_C"/>
    <property type="match status" value="1"/>
</dbReference>
<dbReference type="GO" id="GO:0030246">
    <property type="term" value="F:carbohydrate binding"/>
    <property type="evidence" value="ECO:0007669"/>
    <property type="project" value="UniProtKB-KW"/>
</dbReference>
<reference evidence="6 7" key="1">
    <citation type="journal article" date="2019" name="Mol. Ecol. Resour.">
        <title>Improving Illumina assemblies with Hi-C and long reads: an example with the North African dromedary.</title>
        <authorList>
            <person name="Elbers J.P."/>
            <person name="Rogers M.F."/>
            <person name="Perelman P.L."/>
            <person name="Proskuryakova A.A."/>
            <person name="Serdyukova N.A."/>
            <person name="Johnson W.E."/>
            <person name="Horin P."/>
            <person name="Corander J."/>
            <person name="Murphy D."/>
            <person name="Burger P.A."/>
        </authorList>
    </citation>
    <scope>NUCLEOTIDE SEQUENCE [LARGE SCALE GENOMIC DNA]</scope>
    <source>
        <strain evidence="6">Drom800</strain>
        <tissue evidence="6">Blood</tissue>
    </source>
</reference>
<evidence type="ECO:0000259" key="5">
    <source>
        <dbReference type="PROSITE" id="PS50041"/>
    </source>
</evidence>